<proteinExistence type="predicted"/>
<dbReference type="PANTHER" id="PTHR23003:SF3">
    <property type="entry name" value="FI21236P1-RELATED"/>
    <property type="match status" value="1"/>
</dbReference>
<dbReference type="GO" id="GO:0003729">
    <property type="term" value="F:mRNA binding"/>
    <property type="evidence" value="ECO:0007669"/>
    <property type="project" value="TreeGrafter"/>
</dbReference>
<dbReference type="GO" id="GO:0005737">
    <property type="term" value="C:cytoplasm"/>
    <property type="evidence" value="ECO:0007669"/>
    <property type="project" value="TreeGrafter"/>
</dbReference>
<dbReference type="EMBL" id="GBEZ01016824">
    <property type="protein sequence ID" value="JAC69459.1"/>
    <property type="molecule type" value="Transcribed_RNA"/>
</dbReference>
<dbReference type="CDD" id="cd00590">
    <property type="entry name" value="RRM_SF"/>
    <property type="match status" value="1"/>
</dbReference>
<name>A0A061RF67_9CHLO</name>
<dbReference type="InterPro" id="IPR000504">
    <property type="entry name" value="RRM_dom"/>
</dbReference>
<dbReference type="PROSITE" id="PS50102">
    <property type="entry name" value="RRM"/>
    <property type="match status" value="1"/>
</dbReference>
<dbReference type="Gene3D" id="3.30.70.330">
    <property type="match status" value="1"/>
</dbReference>
<dbReference type="InterPro" id="IPR012677">
    <property type="entry name" value="Nucleotide-bd_a/b_plait_sf"/>
</dbReference>
<protein>
    <submittedName>
        <fullName evidence="5">Rna recognition motif-containing protein</fullName>
    </submittedName>
</protein>
<sequence>MRQAGDVQYVKIMESYDGRSKGCGIVDYTNPEDARNAIRTLHDSELLGRKMLVREDREAGNDAPPRAPPREERFRGRQMYAQEFEGRDPMRASGRREGRGRYRDIDRLDEDDGYLDDELESYFKRRPLRRARAADELSE</sequence>
<feature type="region of interest" description="Disordered" evidence="3">
    <location>
        <begin position="80"/>
        <end position="107"/>
    </location>
</feature>
<dbReference type="InterPro" id="IPR050374">
    <property type="entry name" value="RRT5_SRSF_SR"/>
</dbReference>
<evidence type="ECO:0000313" key="5">
    <source>
        <dbReference type="EMBL" id="JAC69459.1"/>
    </source>
</evidence>
<feature type="compositionally biased region" description="Basic and acidic residues" evidence="3">
    <location>
        <begin position="84"/>
        <end position="106"/>
    </location>
</feature>
<organism evidence="5">
    <name type="scientific">Tetraselmis sp. GSL018</name>
    <dbReference type="NCBI Taxonomy" id="582737"/>
    <lineage>
        <taxon>Eukaryota</taxon>
        <taxon>Viridiplantae</taxon>
        <taxon>Chlorophyta</taxon>
        <taxon>core chlorophytes</taxon>
        <taxon>Chlorodendrophyceae</taxon>
        <taxon>Chlorodendrales</taxon>
        <taxon>Chlorodendraceae</taxon>
        <taxon>Tetraselmis</taxon>
    </lineage>
</organism>
<reference evidence="5" key="1">
    <citation type="submission" date="2014-05" db="EMBL/GenBank/DDBJ databases">
        <title>The transcriptome of the halophilic microalga Tetraselmis sp. GSL018 isolated from the Great Salt Lake, Utah.</title>
        <authorList>
            <person name="Jinkerson R.E."/>
            <person name="D'Adamo S."/>
            <person name="Posewitz M.C."/>
        </authorList>
    </citation>
    <scope>NUCLEOTIDE SEQUENCE</scope>
    <source>
        <strain evidence="5">GSL018</strain>
    </source>
</reference>
<dbReference type="PANTHER" id="PTHR23003">
    <property type="entry name" value="RNA RECOGNITION MOTIF RRM DOMAIN CONTAINING PROTEIN"/>
    <property type="match status" value="1"/>
</dbReference>
<feature type="domain" description="RRM" evidence="4">
    <location>
        <begin position="1"/>
        <end position="58"/>
    </location>
</feature>
<gene>
    <name evidence="5" type="ORF">TSPGSL018_6319</name>
</gene>
<dbReference type="GO" id="GO:0005634">
    <property type="term" value="C:nucleus"/>
    <property type="evidence" value="ECO:0007669"/>
    <property type="project" value="TreeGrafter"/>
</dbReference>
<evidence type="ECO:0000256" key="2">
    <source>
        <dbReference type="PROSITE-ProRule" id="PRU00176"/>
    </source>
</evidence>
<dbReference type="GO" id="GO:1990904">
    <property type="term" value="C:ribonucleoprotein complex"/>
    <property type="evidence" value="ECO:0007669"/>
    <property type="project" value="TreeGrafter"/>
</dbReference>
<dbReference type="Pfam" id="PF00076">
    <property type="entry name" value="RRM_1"/>
    <property type="match status" value="1"/>
</dbReference>
<evidence type="ECO:0000256" key="3">
    <source>
        <dbReference type="SAM" id="MobiDB-lite"/>
    </source>
</evidence>
<dbReference type="AlphaFoldDB" id="A0A061RF67"/>
<dbReference type="InterPro" id="IPR035979">
    <property type="entry name" value="RBD_domain_sf"/>
</dbReference>
<keyword evidence="1 2" id="KW-0694">RNA-binding</keyword>
<evidence type="ECO:0000259" key="4">
    <source>
        <dbReference type="PROSITE" id="PS50102"/>
    </source>
</evidence>
<dbReference type="SUPFAM" id="SSF54928">
    <property type="entry name" value="RNA-binding domain, RBD"/>
    <property type="match status" value="1"/>
</dbReference>
<evidence type="ECO:0000256" key="1">
    <source>
        <dbReference type="ARBA" id="ARBA00022884"/>
    </source>
</evidence>
<accession>A0A061RF67</accession>